<dbReference type="AlphaFoldDB" id="A0A914CGH7"/>
<dbReference type="PANTHER" id="PTHR33845:SF1">
    <property type="entry name" value="C2H2-TYPE DOMAIN-CONTAINING PROTEIN"/>
    <property type="match status" value="1"/>
</dbReference>
<sequence length="348" mass="40497">MEIIQSYKTYLRDTNQERLLLSDSTMYRILKVCSERRKSLQGIDSYLAEGSDAYDDLFDIIDKLADVIDSDYAKKLKRLLLEGKQYLRTDYRTHLKGTSLVADHCAMYSLSDPNDQRFRLSCDNHPTNPHSNHSMRCSRCQQFKDSLGDMRSLIAELLKDARDDGNAVSIKRYEDLEADVHNAETKIINRKKHLLYKAEDYALKTYLEKIEEIDRSRAIPVIIDDIAVAIETPIDDNDEKLSEGWALKSARQFQLFSDDVKQFLDDQFDNGQRTGKKIDSKTVEQLMKTATDELGNRRFMVKDRLTARQIASYFSRRASKKRQESVQRTKREIEDDIVYKEMVNDEGK</sequence>
<organism evidence="1 2">
    <name type="scientific">Acrobeloides nanus</name>
    <dbReference type="NCBI Taxonomy" id="290746"/>
    <lineage>
        <taxon>Eukaryota</taxon>
        <taxon>Metazoa</taxon>
        <taxon>Ecdysozoa</taxon>
        <taxon>Nematoda</taxon>
        <taxon>Chromadorea</taxon>
        <taxon>Rhabditida</taxon>
        <taxon>Tylenchina</taxon>
        <taxon>Cephalobomorpha</taxon>
        <taxon>Cephaloboidea</taxon>
        <taxon>Cephalobidae</taxon>
        <taxon>Acrobeloides</taxon>
    </lineage>
</organism>
<dbReference type="PANTHER" id="PTHR33845">
    <property type="entry name" value="C2H2-TYPE DOMAIN-CONTAINING PROTEIN"/>
    <property type="match status" value="1"/>
</dbReference>
<protein>
    <submittedName>
        <fullName evidence="2">Uncharacterized protein</fullName>
    </submittedName>
</protein>
<evidence type="ECO:0000313" key="2">
    <source>
        <dbReference type="WBParaSite" id="ACRNAN_scaffold10441.g23110.t1"/>
    </source>
</evidence>
<dbReference type="WBParaSite" id="ACRNAN_scaffold10441.g23110.t1">
    <property type="protein sequence ID" value="ACRNAN_scaffold10441.g23110.t1"/>
    <property type="gene ID" value="ACRNAN_scaffold10441.g23110"/>
</dbReference>
<name>A0A914CGH7_9BILA</name>
<reference evidence="2" key="1">
    <citation type="submission" date="2022-11" db="UniProtKB">
        <authorList>
            <consortium name="WormBaseParasite"/>
        </authorList>
    </citation>
    <scope>IDENTIFICATION</scope>
</reference>
<accession>A0A914CGH7</accession>
<evidence type="ECO:0000313" key="1">
    <source>
        <dbReference type="Proteomes" id="UP000887540"/>
    </source>
</evidence>
<dbReference type="Proteomes" id="UP000887540">
    <property type="component" value="Unplaced"/>
</dbReference>
<keyword evidence="1" id="KW-1185">Reference proteome</keyword>
<proteinExistence type="predicted"/>